<dbReference type="AlphaFoldDB" id="A0A0J0XR95"/>
<dbReference type="Gene3D" id="3.30.300.30">
    <property type="match status" value="1"/>
</dbReference>
<dbReference type="GeneID" id="28986572"/>
<gene>
    <name evidence="3" type="ORF">CC85DRAFT_311571</name>
</gene>
<organism evidence="3 4">
    <name type="scientific">Cutaneotrichosporon oleaginosum</name>
    <dbReference type="NCBI Taxonomy" id="879819"/>
    <lineage>
        <taxon>Eukaryota</taxon>
        <taxon>Fungi</taxon>
        <taxon>Dikarya</taxon>
        <taxon>Basidiomycota</taxon>
        <taxon>Agaricomycotina</taxon>
        <taxon>Tremellomycetes</taxon>
        <taxon>Trichosporonales</taxon>
        <taxon>Trichosporonaceae</taxon>
        <taxon>Cutaneotrichosporon</taxon>
    </lineage>
</organism>
<dbReference type="CDD" id="cd05941">
    <property type="entry name" value="MCS"/>
    <property type="match status" value="1"/>
</dbReference>
<dbReference type="Pfam" id="PF13193">
    <property type="entry name" value="AMP-binding_C"/>
    <property type="match status" value="1"/>
</dbReference>
<sequence>MLNSYPLLARIAARARTTPDAPAIAVPPFEASYERLAVDILRLAPRLAVCGERTDGLREARVALLVDKGYLAVLGLLSIWAAGGLAIPVLPSLPIPEQAYLVNTADCALILVDKNNRARAENLVAQKKEGEKLKIMEVAVEDLVEEVGDAAAALEALAPIDGDARAMMLFTSGTTGRPKGAVTRHSSLAAQVESTVEAWRWTQDDNLLHILPLNHLHGIAVGLLPTLWAGASVEMWDKFDADKVWARWINADGQRPITMFFFVPTGYSRLIAAHNAMAPERKAEASAASAKLRLQVSGSAPLPVSVKAAWENGIGGGQVILERYGMTETGLIAGTGWENEKRVKGCVGFPFPGMEIRLWDPAENIIITARDIPGDIEVRGPQVTKEYWRNPEATVKEFRDGWFRTGDVGIFSGEAGEEGMLKILGRASVDIIKSGGEKLSAIEIERAILELPGMKDVAVVGVPDEEWGQVVGAVIVTDRETVELKTLRDELRSELAAYKLPRKLKVLDAIPRNGMGKVQKKLIVEREFASA</sequence>
<dbReference type="RefSeq" id="XP_018280073.1">
    <property type="nucleotide sequence ID" value="XM_018425969.1"/>
</dbReference>
<dbReference type="SUPFAM" id="SSF56801">
    <property type="entry name" value="Acetyl-CoA synthetase-like"/>
    <property type="match status" value="1"/>
</dbReference>
<dbReference type="STRING" id="879819.A0A0J0XR95"/>
<dbReference type="OrthoDB" id="10253115at2759"/>
<dbReference type="EMBL" id="KQ087193">
    <property type="protein sequence ID" value="KLT43582.1"/>
    <property type="molecule type" value="Genomic_DNA"/>
</dbReference>
<name>A0A0J0XR95_9TREE</name>
<evidence type="ECO:0000259" key="2">
    <source>
        <dbReference type="Pfam" id="PF13193"/>
    </source>
</evidence>
<proteinExistence type="predicted"/>
<feature type="domain" description="AMP-dependent synthetase/ligase" evidence="1">
    <location>
        <begin position="13"/>
        <end position="388"/>
    </location>
</feature>
<dbReference type="InterPro" id="IPR000873">
    <property type="entry name" value="AMP-dep_synth/lig_dom"/>
</dbReference>
<evidence type="ECO:0000259" key="1">
    <source>
        <dbReference type="Pfam" id="PF00501"/>
    </source>
</evidence>
<dbReference type="PROSITE" id="PS00455">
    <property type="entry name" value="AMP_BINDING"/>
    <property type="match status" value="1"/>
</dbReference>
<dbReference type="PANTHER" id="PTHR43201:SF28">
    <property type="entry name" value="ENZYME, PUTATIVE (AFU_ORTHOLOGUE AFUA_7G01530)-RELATED"/>
    <property type="match status" value="1"/>
</dbReference>
<dbReference type="InterPro" id="IPR025110">
    <property type="entry name" value="AMP-bd_C"/>
</dbReference>
<evidence type="ECO:0000313" key="3">
    <source>
        <dbReference type="EMBL" id="KLT43582.1"/>
    </source>
</evidence>
<dbReference type="Pfam" id="PF00501">
    <property type="entry name" value="AMP-binding"/>
    <property type="match status" value="1"/>
</dbReference>
<dbReference type="Gene3D" id="3.40.50.12780">
    <property type="entry name" value="N-terminal domain of ligase-like"/>
    <property type="match status" value="1"/>
</dbReference>
<feature type="domain" description="AMP-binding enzyme C-terminal" evidence="2">
    <location>
        <begin position="443"/>
        <end position="517"/>
    </location>
</feature>
<dbReference type="GO" id="GO:0006631">
    <property type="term" value="P:fatty acid metabolic process"/>
    <property type="evidence" value="ECO:0007669"/>
    <property type="project" value="TreeGrafter"/>
</dbReference>
<protein>
    <submittedName>
        <fullName evidence="3">Putative long-chain acyl-CoA synthetase</fullName>
    </submittedName>
</protein>
<evidence type="ECO:0000313" key="4">
    <source>
        <dbReference type="Proteomes" id="UP000053611"/>
    </source>
</evidence>
<dbReference type="InterPro" id="IPR020845">
    <property type="entry name" value="AMP-binding_CS"/>
</dbReference>
<dbReference type="InterPro" id="IPR045851">
    <property type="entry name" value="AMP-bd_C_sf"/>
</dbReference>
<dbReference type="GO" id="GO:0031956">
    <property type="term" value="F:medium-chain fatty acid-CoA ligase activity"/>
    <property type="evidence" value="ECO:0007669"/>
    <property type="project" value="TreeGrafter"/>
</dbReference>
<keyword evidence="4" id="KW-1185">Reference proteome</keyword>
<dbReference type="Proteomes" id="UP000053611">
    <property type="component" value="Unassembled WGS sequence"/>
</dbReference>
<dbReference type="InterPro" id="IPR042099">
    <property type="entry name" value="ANL_N_sf"/>
</dbReference>
<dbReference type="PANTHER" id="PTHR43201">
    <property type="entry name" value="ACYL-COA SYNTHETASE"/>
    <property type="match status" value="1"/>
</dbReference>
<reference evidence="3 4" key="1">
    <citation type="submission" date="2015-03" db="EMBL/GenBank/DDBJ databases">
        <title>Genomics and transcriptomics of the oil-accumulating basidiomycete yeast T. oleaginosus allow insights into substrate utilization and the diverse evolutionary trajectories of mating systems in fungi.</title>
        <authorList>
            <consortium name="DOE Joint Genome Institute"/>
            <person name="Kourist R."/>
            <person name="Kracht O."/>
            <person name="Bracharz F."/>
            <person name="Lipzen A."/>
            <person name="Nolan M."/>
            <person name="Ohm R."/>
            <person name="Grigoriev I."/>
            <person name="Sun S."/>
            <person name="Heitman J."/>
            <person name="Bruck T."/>
            <person name="Nowrousian M."/>
        </authorList>
    </citation>
    <scope>NUCLEOTIDE SEQUENCE [LARGE SCALE GENOMIC DNA]</scope>
    <source>
        <strain evidence="3 4">IBC0246</strain>
    </source>
</reference>
<accession>A0A0J0XR95</accession>